<feature type="domain" description="BON" evidence="1">
    <location>
        <begin position="132"/>
        <end position="200"/>
    </location>
</feature>
<dbReference type="PANTHER" id="PTHR34606:SF15">
    <property type="entry name" value="BON DOMAIN-CONTAINING PROTEIN"/>
    <property type="match status" value="1"/>
</dbReference>
<dbReference type="PROSITE" id="PS50914">
    <property type="entry name" value="BON"/>
    <property type="match status" value="2"/>
</dbReference>
<sequence length="206" mass="22121">MPCVGATAQNAAAAQTEDKAYNTNTWSQEDATRIVQEVRHKLLSLPNYSVFDSLSFGIQGKTIVLRGYASQPVLKSDAEKTVKGISGVAGVDNQIVVLPNSPNDDRIRIGVYRRIYGQPALRKYSGSPVGFGDFPSVARMAGGITQDPPRGYHAIHIIVNNGHVTLTGVVDQESDANIASMQANSTPGAFSVDNELMFPGTTQKDR</sequence>
<dbReference type="Proteomes" id="UP000289437">
    <property type="component" value="Unassembled WGS sequence"/>
</dbReference>
<keyword evidence="3" id="KW-1185">Reference proteome</keyword>
<protein>
    <recommendedName>
        <fullName evidence="1">BON domain-containing protein</fullName>
    </recommendedName>
</protein>
<gene>
    <name evidence="2" type="ORF">GRAN_4994</name>
</gene>
<reference evidence="3" key="2">
    <citation type="submission" date="2019-02" db="EMBL/GenBank/DDBJ databases">
        <title>Granulicella sibirica sp. nov., a psychrotolerant acidobacterium isolated from an organic soil layer in forested tundra, West Siberia.</title>
        <authorList>
            <person name="Oshkin I.Y."/>
            <person name="Kulichevskaya I.S."/>
            <person name="Rijpstra W.I.C."/>
            <person name="Sinninghe Damste J.S."/>
            <person name="Rakitin A.L."/>
            <person name="Ravin N.V."/>
            <person name="Dedysh S.N."/>
        </authorList>
    </citation>
    <scope>NUCLEOTIDE SEQUENCE [LARGE SCALE GENOMIC DNA]</scope>
    <source>
        <strain evidence="3">AF10</strain>
    </source>
</reference>
<dbReference type="Gene3D" id="3.30.1340.30">
    <property type="match status" value="2"/>
</dbReference>
<dbReference type="InterPro" id="IPR051686">
    <property type="entry name" value="Lipoprotein_DolP"/>
</dbReference>
<dbReference type="AlphaFoldDB" id="A0A4Q0SSZ3"/>
<evidence type="ECO:0000313" key="2">
    <source>
        <dbReference type="EMBL" id="RXH54025.1"/>
    </source>
</evidence>
<evidence type="ECO:0000259" key="1">
    <source>
        <dbReference type="PROSITE" id="PS50914"/>
    </source>
</evidence>
<dbReference type="PANTHER" id="PTHR34606">
    <property type="entry name" value="BON DOMAIN-CONTAINING PROTEIN"/>
    <property type="match status" value="1"/>
</dbReference>
<organism evidence="2 3">
    <name type="scientific">Granulicella sibirica</name>
    <dbReference type="NCBI Taxonomy" id="2479048"/>
    <lineage>
        <taxon>Bacteria</taxon>
        <taxon>Pseudomonadati</taxon>
        <taxon>Acidobacteriota</taxon>
        <taxon>Terriglobia</taxon>
        <taxon>Terriglobales</taxon>
        <taxon>Acidobacteriaceae</taxon>
        <taxon>Granulicella</taxon>
    </lineage>
</organism>
<feature type="domain" description="BON" evidence="1">
    <location>
        <begin position="30"/>
        <end position="99"/>
    </location>
</feature>
<evidence type="ECO:0000313" key="3">
    <source>
        <dbReference type="Proteomes" id="UP000289437"/>
    </source>
</evidence>
<name>A0A4Q0SSZ3_9BACT</name>
<dbReference type="InterPro" id="IPR007055">
    <property type="entry name" value="BON_dom"/>
</dbReference>
<proteinExistence type="predicted"/>
<dbReference type="Pfam" id="PF04972">
    <property type="entry name" value="BON"/>
    <property type="match status" value="2"/>
</dbReference>
<reference evidence="2 3" key="1">
    <citation type="submission" date="2018-11" db="EMBL/GenBank/DDBJ databases">
        <authorList>
            <person name="Mardanov A.V."/>
            <person name="Ravin N.V."/>
            <person name="Dedysh S.N."/>
        </authorList>
    </citation>
    <scope>NUCLEOTIDE SEQUENCE [LARGE SCALE GENOMIC DNA]</scope>
    <source>
        <strain evidence="2 3">AF10</strain>
    </source>
</reference>
<dbReference type="EMBL" id="RDSM01000006">
    <property type="protein sequence ID" value="RXH54025.1"/>
    <property type="molecule type" value="Genomic_DNA"/>
</dbReference>
<accession>A0A4Q0SSZ3</accession>
<comment type="caution">
    <text evidence="2">The sequence shown here is derived from an EMBL/GenBank/DDBJ whole genome shotgun (WGS) entry which is preliminary data.</text>
</comment>